<organism evidence="2 3">
    <name type="scientific">Thermoactinomyces daqus</name>
    <dbReference type="NCBI Taxonomy" id="1329516"/>
    <lineage>
        <taxon>Bacteria</taxon>
        <taxon>Bacillati</taxon>
        <taxon>Bacillota</taxon>
        <taxon>Bacilli</taxon>
        <taxon>Bacillales</taxon>
        <taxon>Thermoactinomycetaceae</taxon>
        <taxon>Thermoactinomyces</taxon>
    </lineage>
</organism>
<keyword evidence="3" id="KW-1185">Reference proteome</keyword>
<dbReference type="OrthoDB" id="2618645at2"/>
<evidence type="ECO:0000313" key="2">
    <source>
        <dbReference type="EMBL" id="MBA4541730.1"/>
    </source>
</evidence>
<evidence type="ECO:0000256" key="1">
    <source>
        <dbReference type="SAM" id="SignalP"/>
    </source>
</evidence>
<sequence>MRCVKRILLAAMALTVLPAGFLYSQKLKAEKSVNPCATDGLCSLKEAYQIARKKARAWDRHAELLVMSSVDDGEKQKAGSEGRRKNWNFIFADLSSEQTFAITMHDGLITKEIPSTEKTDQAFLIPTQLIQLDSTDVIVKVKRHFHVKPGQNRARGSRFPKIPILG</sequence>
<dbReference type="RefSeq" id="WP_033101004.1">
    <property type="nucleotide sequence ID" value="NZ_JACEIP010000002.1"/>
</dbReference>
<comment type="caution">
    <text evidence="2">The sequence shown here is derived from an EMBL/GenBank/DDBJ whole genome shotgun (WGS) entry which is preliminary data.</text>
</comment>
<name>A0A7W1X7Z6_9BACL</name>
<accession>A0A7W1X7Z6</accession>
<proteinExistence type="predicted"/>
<dbReference type="EMBL" id="JACEIP010000002">
    <property type="protein sequence ID" value="MBA4541730.1"/>
    <property type="molecule type" value="Genomic_DNA"/>
</dbReference>
<feature type="signal peptide" evidence="1">
    <location>
        <begin position="1"/>
        <end position="18"/>
    </location>
</feature>
<protein>
    <submittedName>
        <fullName evidence="2">Uncharacterized protein</fullName>
    </submittedName>
</protein>
<reference evidence="2 3" key="1">
    <citation type="submission" date="2020-07" db="EMBL/GenBank/DDBJ databases">
        <authorList>
            <person name="Feng H."/>
        </authorList>
    </citation>
    <scope>NUCLEOTIDE SEQUENCE [LARGE SCALE GENOMIC DNA]</scope>
    <source>
        <strain evidence="3">s-11</strain>
    </source>
</reference>
<gene>
    <name evidence="2" type="ORF">H1164_02285</name>
</gene>
<evidence type="ECO:0000313" key="3">
    <source>
        <dbReference type="Proteomes" id="UP000530514"/>
    </source>
</evidence>
<keyword evidence="1" id="KW-0732">Signal</keyword>
<dbReference type="AlphaFoldDB" id="A0A7W1X7Z6"/>
<feature type="chain" id="PRO_5039430021" evidence="1">
    <location>
        <begin position="19"/>
        <end position="166"/>
    </location>
</feature>
<dbReference type="Proteomes" id="UP000530514">
    <property type="component" value="Unassembled WGS sequence"/>
</dbReference>